<protein>
    <recommendedName>
        <fullName evidence="2">3-hydroxyacyl-CoA dehydrogenase C-terminal domain-containing protein</fullName>
    </recommendedName>
</protein>
<evidence type="ECO:0008006" key="2">
    <source>
        <dbReference type="Google" id="ProtNLM"/>
    </source>
</evidence>
<dbReference type="EMBL" id="UINC01187232">
    <property type="protein sequence ID" value="SVD99849.1"/>
    <property type="molecule type" value="Genomic_DNA"/>
</dbReference>
<name>A0A382ZX09_9ZZZZ</name>
<dbReference type="SUPFAM" id="SSF52096">
    <property type="entry name" value="ClpP/crotonase"/>
    <property type="match status" value="1"/>
</dbReference>
<gene>
    <name evidence="1" type="ORF">METZ01_LOCUS452703</name>
</gene>
<feature type="non-terminal residue" evidence="1">
    <location>
        <position position="255"/>
    </location>
</feature>
<reference evidence="1" key="1">
    <citation type="submission" date="2018-05" db="EMBL/GenBank/DDBJ databases">
        <authorList>
            <person name="Lanie J.A."/>
            <person name="Ng W.-L."/>
            <person name="Kazmierczak K.M."/>
            <person name="Andrzejewski T.M."/>
            <person name="Davidsen T.M."/>
            <person name="Wayne K.J."/>
            <person name="Tettelin H."/>
            <person name="Glass J.I."/>
            <person name="Rusch D."/>
            <person name="Podicherti R."/>
            <person name="Tsui H.-C.T."/>
            <person name="Winkler M.E."/>
        </authorList>
    </citation>
    <scope>NUCLEOTIDE SEQUENCE</scope>
</reference>
<evidence type="ECO:0000313" key="1">
    <source>
        <dbReference type="EMBL" id="SVD99849.1"/>
    </source>
</evidence>
<dbReference type="GO" id="GO:0006635">
    <property type="term" value="P:fatty acid beta-oxidation"/>
    <property type="evidence" value="ECO:0007669"/>
    <property type="project" value="TreeGrafter"/>
</dbReference>
<dbReference type="AlphaFoldDB" id="A0A382ZX09"/>
<feature type="non-terminal residue" evidence="1">
    <location>
        <position position="1"/>
    </location>
</feature>
<dbReference type="CDD" id="cd06558">
    <property type="entry name" value="crotonase-like"/>
    <property type="match status" value="1"/>
</dbReference>
<dbReference type="PANTHER" id="PTHR11941">
    <property type="entry name" value="ENOYL-COA HYDRATASE-RELATED"/>
    <property type="match status" value="1"/>
</dbReference>
<dbReference type="Gene3D" id="3.90.226.10">
    <property type="entry name" value="2-enoyl-CoA Hydratase, Chain A, domain 1"/>
    <property type="match status" value="1"/>
</dbReference>
<organism evidence="1">
    <name type="scientific">marine metagenome</name>
    <dbReference type="NCBI Taxonomy" id="408172"/>
    <lineage>
        <taxon>unclassified sequences</taxon>
        <taxon>metagenomes</taxon>
        <taxon>ecological metagenomes</taxon>
    </lineage>
</organism>
<sequence>SAGVNLNYVMEFANQKEWRKIQKFIFDFQQTCKELKYSPFPVISSPSGLAIGGGFEVVCQSDYVVSHVNVVLGLVETLVGLIPAGGGCKEMLFRWMQAEEAKQDPNYAPLKVFDLIGYAKTASSPNEAIPYKFLLEKDKVVINRDRLLHESEKLLEEISKDYKPPEEPKFKLPGASVRDKMHEILENLYKDKKILDHGLEVGKQLAFVLSGGNTSIDKELSEDDLYALELEAFMNLIQMPKTQERIKHTLETGKP</sequence>
<dbReference type="InterPro" id="IPR029045">
    <property type="entry name" value="ClpP/crotonase-like_dom_sf"/>
</dbReference>
<dbReference type="Pfam" id="PF00378">
    <property type="entry name" value="ECH_1"/>
    <property type="match status" value="1"/>
</dbReference>
<proteinExistence type="predicted"/>
<dbReference type="PANTHER" id="PTHR11941:SF54">
    <property type="entry name" value="ENOYL-COA HYDRATASE, MITOCHONDRIAL"/>
    <property type="match status" value="1"/>
</dbReference>
<accession>A0A382ZX09</accession>
<dbReference type="InterPro" id="IPR001753">
    <property type="entry name" value="Enoyl-CoA_hydra/iso"/>
</dbReference>
<dbReference type="GO" id="GO:0003824">
    <property type="term" value="F:catalytic activity"/>
    <property type="evidence" value="ECO:0007669"/>
    <property type="project" value="UniProtKB-ARBA"/>
</dbReference>